<evidence type="ECO:0000313" key="3">
    <source>
        <dbReference type="EMBL" id="KOO31060.1"/>
    </source>
</evidence>
<dbReference type="InterPro" id="IPR011992">
    <property type="entry name" value="EF-hand-dom_pair"/>
</dbReference>
<feature type="domain" description="EF-hand" evidence="2">
    <location>
        <begin position="126"/>
        <end position="161"/>
    </location>
</feature>
<dbReference type="GO" id="GO:0005509">
    <property type="term" value="F:calcium ion binding"/>
    <property type="evidence" value="ECO:0007669"/>
    <property type="project" value="InterPro"/>
</dbReference>
<dbReference type="OrthoDB" id="46106at2759"/>
<gene>
    <name evidence="3" type="ORF">Ctob_012825</name>
</gene>
<keyword evidence="4" id="KW-1185">Reference proteome</keyword>
<evidence type="ECO:0000259" key="2">
    <source>
        <dbReference type="PROSITE" id="PS50222"/>
    </source>
</evidence>
<dbReference type="SMART" id="SM00054">
    <property type="entry name" value="EFh"/>
    <property type="match status" value="3"/>
</dbReference>
<dbReference type="Proteomes" id="UP000037460">
    <property type="component" value="Unassembled WGS sequence"/>
</dbReference>
<keyword evidence="1" id="KW-0106">Calcium</keyword>
<name>A0A0M0JWZ1_9EUKA</name>
<reference evidence="4" key="1">
    <citation type="journal article" date="2015" name="PLoS Genet.">
        <title>Genome Sequence and Transcriptome Analyses of Chrysochromulina tobin: Metabolic Tools for Enhanced Algal Fitness in the Prominent Order Prymnesiales (Haptophyceae).</title>
        <authorList>
            <person name="Hovde B.T."/>
            <person name="Deodato C.R."/>
            <person name="Hunsperger H.M."/>
            <person name="Ryken S.A."/>
            <person name="Yost W."/>
            <person name="Jha R.K."/>
            <person name="Patterson J."/>
            <person name="Monnat R.J. Jr."/>
            <person name="Barlow S.B."/>
            <person name="Starkenburg S.R."/>
            <person name="Cattolico R.A."/>
        </authorList>
    </citation>
    <scope>NUCLEOTIDE SEQUENCE</scope>
    <source>
        <strain evidence="4">CCMP291</strain>
    </source>
</reference>
<organism evidence="3 4">
    <name type="scientific">Chrysochromulina tobinii</name>
    <dbReference type="NCBI Taxonomy" id="1460289"/>
    <lineage>
        <taxon>Eukaryota</taxon>
        <taxon>Haptista</taxon>
        <taxon>Haptophyta</taxon>
        <taxon>Prymnesiophyceae</taxon>
        <taxon>Prymnesiales</taxon>
        <taxon>Chrysochromulinaceae</taxon>
        <taxon>Chrysochromulina</taxon>
    </lineage>
</organism>
<dbReference type="Gene3D" id="1.10.238.10">
    <property type="entry name" value="EF-hand"/>
    <property type="match status" value="2"/>
</dbReference>
<evidence type="ECO:0000256" key="1">
    <source>
        <dbReference type="ARBA" id="ARBA00022837"/>
    </source>
</evidence>
<dbReference type="PROSITE" id="PS00018">
    <property type="entry name" value="EF_HAND_1"/>
    <property type="match status" value="3"/>
</dbReference>
<protein>
    <recommendedName>
        <fullName evidence="2">EF-hand domain-containing protein</fullName>
    </recommendedName>
</protein>
<proteinExistence type="predicted"/>
<sequence>MRPKIALFLAYSSICARAQMQQGLGANGQQQALQPLDSVLMQAFDKSHDGKVTLTEVLESLDGFAAMGAMGGDPGAGPNDMQKMISSAKSAAPTIFEIVDADASGGLSQKELKLFAKAEKAFKSGTLRNLTRAMFETADGDKDGSVSAAEISAAVAPDGELLDKLVALVHADFPVRGNVADMRQLVLKVMGELRSTEMSLSEGIKWLDVDGNGSIERTELGKAYKAGKEAFLKAVETLQQMGPLLAICCVSAVGKSHLRVP</sequence>
<dbReference type="SUPFAM" id="SSF47473">
    <property type="entry name" value="EF-hand"/>
    <property type="match status" value="1"/>
</dbReference>
<dbReference type="PROSITE" id="PS50222">
    <property type="entry name" value="EF_HAND_2"/>
    <property type="match status" value="1"/>
</dbReference>
<dbReference type="EMBL" id="JWZX01002095">
    <property type="protein sequence ID" value="KOO31060.1"/>
    <property type="molecule type" value="Genomic_DNA"/>
</dbReference>
<dbReference type="Pfam" id="PF13202">
    <property type="entry name" value="EF-hand_5"/>
    <property type="match status" value="1"/>
</dbReference>
<accession>A0A0M0JWZ1</accession>
<evidence type="ECO:0000313" key="4">
    <source>
        <dbReference type="Proteomes" id="UP000037460"/>
    </source>
</evidence>
<dbReference type="CDD" id="cd00051">
    <property type="entry name" value="EFh"/>
    <property type="match status" value="1"/>
</dbReference>
<dbReference type="InterPro" id="IPR018247">
    <property type="entry name" value="EF_Hand_1_Ca_BS"/>
</dbReference>
<comment type="caution">
    <text evidence="3">The sequence shown here is derived from an EMBL/GenBank/DDBJ whole genome shotgun (WGS) entry which is preliminary data.</text>
</comment>
<dbReference type="InterPro" id="IPR002048">
    <property type="entry name" value="EF_hand_dom"/>
</dbReference>
<dbReference type="AlphaFoldDB" id="A0A0M0JWZ1"/>